<sequence>MPRHRHRPHRSAPISRLLAGGVAVVGSALVGLSAPAQAATPDLVPDLAPALTAHNDVEPAPAPAAPYVEPSTSVFPDGDVLNQLRDVAPAGVPAAGLVQSALGSTKIIPN</sequence>
<name>A0A848DM30_9PSEU</name>
<gene>
    <name evidence="2" type="ORF">HF519_19795</name>
</gene>
<reference evidence="2 3" key="1">
    <citation type="submission" date="2020-04" db="EMBL/GenBank/DDBJ databases">
        <authorList>
            <person name="Klaysubun C."/>
            <person name="Duangmal K."/>
            <person name="Lipun K."/>
        </authorList>
    </citation>
    <scope>NUCLEOTIDE SEQUENCE [LARGE SCALE GENOMIC DNA]</scope>
    <source>
        <strain evidence="2 3">DSM 45300</strain>
    </source>
</reference>
<evidence type="ECO:0008006" key="4">
    <source>
        <dbReference type="Google" id="ProtNLM"/>
    </source>
</evidence>
<dbReference type="RefSeq" id="WP_169414474.1">
    <property type="nucleotide sequence ID" value="NZ_JAAXKZ010000081.1"/>
</dbReference>
<proteinExistence type="predicted"/>
<accession>A0A848DM30</accession>
<comment type="caution">
    <text evidence="2">The sequence shown here is derived from an EMBL/GenBank/DDBJ whole genome shotgun (WGS) entry which is preliminary data.</text>
</comment>
<keyword evidence="1" id="KW-0732">Signal</keyword>
<dbReference type="AlphaFoldDB" id="A0A848DM30"/>
<feature type="signal peptide" evidence="1">
    <location>
        <begin position="1"/>
        <end position="38"/>
    </location>
</feature>
<feature type="chain" id="PRO_5032771561" description="Secreted protein" evidence="1">
    <location>
        <begin position="39"/>
        <end position="110"/>
    </location>
</feature>
<organism evidence="2 3">
    <name type="scientific">Pseudonocardia bannensis</name>
    <dbReference type="NCBI Taxonomy" id="630973"/>
    <lineage>
        <taxon>Bacteria</taxon>
        <taxon>Bacillati</taxon>
        <taxon>Actinomycetota</taxon>
        <taxon>Actinomycetes</taxon>
        <taxon>Pseudonocardiales</taxon>
        <taxon>Pseudonocardiaceae</taxon>
        <taxon>Pseudonocardia</taxon>
    </lineage>
</organism>
<protein>
    <recommendedName>
        <fullName evidence="4">Secreted protein</fullName>
    </recommendedName>
</protein>
<dbReference type="Proteomes" id="UP000586918">
    <property type="component" value="Unassembled WGS sequence"/>
</dbReference>
<evidence type="ECO:0000256" key="1">
    <source>
        <dbReference type="SAM" id="SignalP"/>
    </source>
</evidence>
<evidence type="ECO:0000313" key="3">
    <source>
        <dbReference type="Proteomes" id="UP000586918"/>
    </source>
</evidence>
<evidence type="ECO:0000313" key="2">
    <source>
        <dbReference type="EMBL" id="NMH93778.1"/>
    </source>
</evidence>
<dbReference type="EMBL" id="JAAXKZ010000081">
    <property type="protein sequence ID" value="NMH93778.1"/>
    <property type="molecule type" value="Genomic_DNA"/>
</dbReference>
<keyword evidence="3" id="KW-1185">Reference proteome</keyword>